<dbReference type="InterPro" id="IPR036127">
    <property type="entry name" value="CcmE-like_sf"/>
</dbReference>
<dbReference type="Proteomes" id="UP001201812">
    <property type="component" value="Unassembled WGS sequence"/>
</dbReference>
<evidence type="ECO:0000256" key="6">
    <source>
        <dbReference type="ARBA" id="ARBA00022989"/>
    </source>
</evidence>
<protein>
    <submittedName>
        <fullName evidence="11">CcmE domain-containing protein</fullName>
    </submittedName>
</protein>
<feature type="transmembrane region" description="Helical" evidence="9">
    <location>
        <begin position="56"/>
        <end position="79"/>
    </location>
</feature>
<dbReference type="PRINTS" id="PR01386">
    <property type="entry name" value="CCMCBIOGNSIS"/>
</dbReference>
<evidence type="ECO:0000256" key="9">
    <source>
        <dbReference type="SAM" id="Phobius"/>
    </source>
</evidence>
<sequence length="289" mass="31742">MFAALCLITGSIWGRPTWGTWWEWDGRLTSMLLLFFVYIAWIALERADRERGGDGRIPALFGIAGTALLPVIRYSVVWWQTLHQGQSITLTQSSIHDSMLWPLLLTSSGFSLIGSRQDCGGWRHEPLAFHPRGLCRGDHRRRRAVAGELAGDAQRRACGRSAEGPQVKRKHQRLALGLAAFAAIGGASGLALSALKDQAAFFYTPSDVATKNPPVDKAVRLGGMVETGSIRHLPDGVTISFVVTDKEAKVPVRFTGVAPDLFKEGSGVVAEGRFHRRWRFRSGQPARQA</sequence>
<dbReference type="GO" id="GO:0046872">
    <property type="term" value="F:metal ion binding"/>
    <property type="evidence" value="ECO:0007669"/>
    <property type="project" value="UniProtKB-KW"/>
</dbReference>
<dbReference type="InterPro" id="IPR003557">
    <property type="entry name" value="Cyt_c_biogenesis_CcmC"/>
</dbReference>
<gene>
    <name evidence="11" type="ORF">DdX_22332</name>
</gene>
<evidence type="ECO:0000256" key="8">
    <source>
        <dbReference type="ARBA" id="ARBA00023136"/>
    </source>
</evidence>
<evidence type="ECO:0000256" key="3">
    <source>
        <dbReference type="ARBA" id="ARBA00022692"/>
    </source>
</evidence>
<organism evidence="11 12">
    <name type="scientific">Ditylenchus destructor</name>
    <dbReference type="NCBI Taxonomy" id="166010"/>
    <lineage>
        <taxon>Eukaryota</taxon>
        <taxon>Metazoa</taxon>
        <taxon>Ecdysozoa</taxon>
        <taxon>Nematoda</taxon>
        <taxon>Chromadorea</taxon>
        <taxon>Rhabditida</taxon>
        <taxon>Tylenchina</taxon>
        <taxon>Tylenchomorpha</taxon>
        <taxon>Sphaerularioidea</taxon>
        <taxon>Anguinidae</taxon>
        <taxon>Anguininae</taxon>
        <taxon>Ditylenchus</taxon>
    </lineage>
</organism>
<keyword evidence="4" id="KW-0479">Metal-binding</keyword>
<dbReference type="InterPro" id="IPR012340">
    <property type="entry name" value="NA-bd_OB-fold"/>
</dbReference>
<dbReference type="Gene3D" id="2.40.50.140">
    <property type="entry name" value="Nucleic acid-binding proteins"/>
    <property type="match status" value="1"/>
</dbReference>
<reference evidence="11" key="1">
    <citation type="submission" date="2022-01" db="EMBL/GenBank/DDBJ databases">
        <title>Genome Sequence Resource for Two Populations of Ditylenchus destructor, the Migratory Endoparasitic Phytonematode.</title>
        <authorList>
            <person name="Zhang H."/>
            <person name="Lin R."/>
            <person name="Xie B."/>
        </authorList>
    </citation>
    <scope>NUCLEOTIDE SEQUENCE</scope>
    <source>
        <strain evidence="11">BazhouSP</strain>
    </source>
</reference>
<keyword evidence="7" id="KW-0408">Iron</keyword>
<dbReference type="Pfam" id="PF01578">
    <property type="entry name" value="Cytochrom_C_asm"/>
    <property type="match status" value="1"/>
</dbReference>
<keyword evidence="12" id="KW-1185">Reference proteome</keyword>
<comment type="caution">
    <text evidence="11">The sequence shown here is derived from an EMBL/GenBank/DDBJ whole genome shotgun (WGS) entry which is preliminary data.</text>
</comment>
<accession>A0AAD4MDS0</accession>
<comment type="subcellular location">
    <subcellularLocation>
        <location evidence="1">Membrane</location>
    </subcellularLocation>
</comment>
<evidence type="ECO:0000256" key="2">
    <source>
        <dbReference type="ARBA" id="ARBA00022617"/>
    </source>
</evidence>
<dbReference type="InterPro" id="IPR004329">
    <property type="entry name" value="CcmE"/>
</dbReference>
<evidence type="ECO:0000256" key="4">
    <source>
        <dbReference type="ARBA" id="ARBA00022723"/>
    </source>
</evidence>
<dbReference type="EMBL" id="JAKKPZ010001104">
    <property type="protein sequence ID" value="KAI1690695.1"/>
    <property type="molecule type" value="Genomic_DNA"/>
</dbReference>
<keyword evidence="6 9" id="KW-1133">Transmembrane helix</keyword>
<keyword evidence="2" id="KW-0349">Heme</keyword>
<dbReference type="GO" id="GO:0017004">
    <property type="term" value="P:cytochrome complex assembly"/>
    <property type="evidence" value="ECO:0007669"/>
    <property type="project" value="UniProtKB-KW"/>
</dbReference>
<dbReference type="PANTHER" id="PTHR34128:SF2">
    <property type="entry name" value="CYTOCHROME C-TYPE BIOGENESIS PROTEIN CCME HOMOLOG, MITOCHONDRIAL"/>
    <property type="match status" value="1"/>
</dbReference>
<keyword evidence="5" id="KW-0201">Cytochrome c-type biogenesis</keyword>
<dbReference type="GO" id="GO:0005886">
    <property type="term" value="C:plasma membrane"/>
    <property type="evidence" value="ECO:0007669"/>
    <property type="project" value="InterPro"/>
</dbReference>
<evidence type="ECO:0000313" key="12">
    <source>
        <dbReference type="Proteomes" id="UP001201812"/>
    </source>
</evidence>
<dbReference type="InterPro" id="IPR002541">
    <property type="entry name" value="Cyt_c_assembly"/>
</dbReference>
<dbReference type="Pfam" id="PF03100">
    <property type="entry name" value="CcmE"/>
    <property type="match status" value="1"/>
</dbReference>
<dbReference type="PANTHER" id="PTHR34128">
    <property type="entry name" value="CYTOCHROME C-TYPE BIOGENESIS PROTEIN CCME HOMOLOG, MITOCHONDRIAL"/>
    <property type="match status" value="1"/>
</dbReference>
<proteinExistence type="predicted"/>
<evidence type="ECO:0000259" key="10">
    <source>
        <dbReference type="Pfam" id="PF01578"/>
    </source>
</evidence>
<feature type="transmembrane region" description="Helical" evidence="9">
    <location>
        <begin position="24"/>
        <end position="44"/>
    </location>
</feature>
<evidence type="ECO:0000256" key="5">
    <source>
        <dbReference type="ARBA" id="ARBA00022748"/>
    </source>
</evidence>
<dbReference type="GO" id="GO:0017003">
    <property type="term" value="P:protein-heme linkage"/>
    <property type="evidence" value="ECO:0007669"/>
    <property type="project" value="InterPro"/>
</dbReference>
<evidence type="ECO:0000256" key="7">
    <source>
        <dbReference type="ARBA" id="ARBA00023004"/>
    </source>
</evidence>
<dbReference type="AlphaFoldDB" id="A0AAD4MDS0"/>
<evidence type="ECO:0000313" key="11">
    <source>
        <dbReference type="EMBL" id="KAI1690695.1"/>
    </source>
</evidence>
<keyword evidence="3 9" id="KW-0812">Transmembrane</keyword>
<dbReference type="GO" id="GO:0020037">
    <property type="term" value="F:heme binding"/>
    <property type="evidence" value="ECO:0007669"/>
    <property type="project" value="InterPro"/>
</dbReference>
<evidence type="ECO:0000256" key="1">
    <source>
        <dbReference type="ARBA" id="ARBA00004370"/>
    </source>
</evidence>
<keyword evidence="8 9" id="KW-0472">Membrane</keyword>
<name>A0AAD4MDS0_9BILA</name>
<dbReference type="SUPFAM" id="SSF82093">
    <property type="entry name" value="Heme chaperone CcmE"/>
    <property type="match status" value="1"/>
</dbReference>
<dbReference type="GO" id="GO:0015232">
    <property type="term" value="F:heme transmembrane transporter activity"/>
    <property type="evidence" value="ECO:0007669"/>
    <property type="project" value="InterPro"/>
</dbReference>
<feature type="domain" description="Cytochrome c assembly protein" evidence="10">
    <location>
        <begin position="2"/>
        <end position="83"/>
    </location>
</feature>